<keyword evidence="2" id="KW-0597">Phosphoprotein</keyword>
<dbReference type="EMBL" id="CAWUFR010000022">
    <property type="protein sequence ID" value="CAK6955476.1"/>
    <property type="molecule type" value="Genomic_DNA"/>
</dbReference>
<feature type="region of interest" description="Disordered" evidence="7">
    <location>
        <begin position="657"/>
        <end position="702"/>
    </location>
</feature>
<evidence type="ECO:0000256" key="1">
    <source>
        <dbReference type="ARBA" id="ARBA00004141"/>
    </source>
</evidence>
<feature type="signal peptide" evidence="9">
    <location>
        <begin position="1"/>
        <end position="24"/>
    </location>
</feature>
<evidence type="ECO:0000313" key="12">
    <source>
        <dbReference type="Proteomes" id="UP001314229"/>
    </source>
</evidence>
<organism evidence="11 12">
    <name type="scientific">Scomber scombrus</name>
    <name type="common">Atlantic mackerel</name>
    <name type="synonym">Scomber vernalis</name>
    <dbReference type="NCBI Taxonomy" id="13677"/>
    <lineage>
        <taxon>Eukaryota</taxon>
        <taxon>Metazoa</taxon>
        <taxon>Chordata</taxon>
        <taxon>Craniata</taxon>
        <taxon>Vertebrata</taxon>
        <taxon>Euteleostomi</taxon>
        <taxon>Actinopterygii</taxon>
        <taxon>Neopterygii</taxon>
        <taxon>Teleostei</taxon>
        <taxon>Neoteleostei</taxon>
        <taxon>Acanthomorphata</taxon>
        <taxon>Pelagiaria</taxon>
        <taxon>Scombriformes</taxon>
        <taxon>Scombridae</taxon>
        <taxon>Scomber</taxon>
    </lineage>
</organism>
<name>A0AAV1N7R5_SCOSC</name>
<evidence type="ECO:0000256" key="7">
    <source>
        <dbReference type="SAM" id="MobiDB-lite"/>
    </source>
</evidence>
<keyword evidence="6 8" id="KW-0472">Membrane</keyword>
<dbReference type="PANTHER" id="PTHR47400:SF1">
    <property type="entry name" value="PROLINE-RICH TRANSMEMBRANE PROTEIN 3"/>
    <property type="match status" value="1"/>
</dbReference>
<dbReference type="AlphaFoldDB" id="A0AAV1N7R5"/>
<proteinExistence type="predicted"/>
<dbReference type="PANTHER" id="PTHR47400">
    <property type="entry name" value="PROLINE-RICH TRANSMEMBRANE PROTEIN 3"/>
    <property type="match status" value="1"/>
</dbReference>
<reference evidence="11 12" key="1">
    <citation type="submission" date="2024-01" db="EMBL/GenBank/DDBJ databases">
        <authorList>
            <person name="Alioto T."/>
            <person name="Alioto T."/>
            <person name="Gomez Garrido J."/>
        </authorList>
    </citation>
    <scope>NUCLEOTIDE SEQUENCE [LARGE SCALE GENOMIC DNA]</scope>
</reference>
<evidence type="ECO:0000313" key="11">
    <source>
        <dbReference type="EMBL" id="CAK6955476.1"/>
    </source>
</evidence>
<evidence type="ECO:0000256" key="4">
    <source>
        <dbReference type="ARBA" id="ARBA00022729"/>
    </source>
</evidence>
<dbReference type="InterPro" id="IPR059081">
    <property type="entry name" value="PRRT3-4"/>
</dbReference>
<feature type="transmembrane region" description="Helical" evidence="8">
    <location>
        <begin position="320"/>
        <end position="344"/>
    </location>
</feature>
<sequence>MGRSSLLFITLTVCLSSLWSLTQTSQSLDSSDSIHMTHSTGSSNNTIDSLSSEAILRSESSDSVEGSGRSVDRMISQTIINRTVLTKESEQAGNENPSGFGLSFATVLELTLAHLGAHDQDTDNANTSSTGQHIITEEQLKESYTTTVNDDIVTGGTSPDIPVHTKVFTSVTNPSGPGGPCVLGFTPCVVLTNFNGTNLLWDDMKRTLAFAWELHVFGSAGLFILMAVLAVLGMAGASTLPHPICIALTLLNGFLTLSATLRAGLLLLDPYGTRQILSHAALTALHNAPLLLLLWAQVALVLVTLRGLTLLLFPLKLQHPLVVAGLAISHCTILLIADLFSPILSPAVPLLLQMLSLSWGLPFCMGVLSKSLSHLHLSLSSSVPHWAPSHRIEKRAMRVTAVCAFFGVLCCSLQMYSVLWLHGLLGNWRRFGWGWWLSQFWARILELTWGFSLVVLGSWIFWTSSRGHSRGDHGQGRVEVSKGVEETSLWGRVLVSLRRGPLRKSEKNWGDLMPNNWTKYNLSRSGISKNIMSPYDDQPSIITPECKPDPVSSSDSQTALMWQKVGERECVLSLIEFDMRPLSPINLRRSIDNALHHGQLLAGGLFTPPPPSWTHTVDQDVTNGETFPPPHVGYGWMLDTESINASLDHFQAKEPIQSPNVTTDHSDNAESPTSQHQGEEFNSTLSTAMPQHDWSDDDITDL</sequence>
<feature type="transmembrane region" description="Helical" evidence="8">
    <location>
        <begin position="440"/>
        <end position="462"/>
    </location>
</feature>
<evidence type="ECO:0000256" key="5">
    <source>
        <dbReference type="ARBA" id="ARBA00022989"/>
    </source>
</evidence>
<feature type="domain" description="Proline-rich transmembrane protein 3/4" evidence="10">
    <location>
        <begin position="193"/>
        <end position="466"/>
    </location>
</feature>
<accession>A0AAV1N7R5</accession>
<evidence type="ECO:0000256" key="8">
    <source>
        <dbReference type="SAM" id="Phobius"/>
    </source>
</evidence>
<feature type="transmembrane region" description="Helical" evidence="8">
    <location>
        <begin position="288"/>
        <end position="313"/>
    </location>
</feature>
<feature type="transmembrane region" description="Helical" evidence="8">
    <location>
        <begin position="399"/>
        <end position="420"/>
    </location>
</feature>
<evidence type="ECO:0000256" key="2">
    <source>
        <dbReference type="ARBA" id="ARBA00022553"/>
    </source>
</evidence>
<comment type="subcellular location">
    <subcellularLocation>
        <location evidence="1">Membrane</location>
        <topology evidence="1">Multi-pass membrane protein</topology>
    </subcellularLocation>
</comment>
<protein>
    <submittedName>
        <fullName evidence="11">Proline-rich transmembrane protein 3-like</fullName>
    </submittedName>
</protein>
<feature type="compositionally biased region" description="Polar residues" evidence="7">
    <location>
        <begin position="657"/>
        <end position="689"/>
    </location>
</feature>
<dbReference type="Pfam" id="PF25987">
    <property type="entry name" value="PRRT3"/>
    <property type="match status" value="1"/>
</dbReference>
<keyword evidence="4 9" id="KW-0732">Signal</keyword>
<dbReference type="InterPro" id="IPR043242">
    <property type="entry name" value="PRRT3"/>
</dbReference>
<evidence type="ECO:0000256" key="9">
    <source>
        <dbReference type="SAM" id="SignalP"/>
    </source>
</evidence>
<keyword evidence="12" id="KW-1185">Reference proteome</keyword>
<keyword evidence="3 8" id="KW-0812">Transmembrane</keyword>
<evidence type="ECO:0000259" key="10">
    <source>
        <dbReference type="Pfam" id="PF25987"/>
    </source>
</evidence>
<evidence type="ECO:0000256" key="3">
    <source>
        <dbReference type="ARBA" id="ARBA00022692"/>
    </source>
</evidence>
<dbReference type="Proteomes" id="UP001314229">
    <property type="component" value="Unassembled WGS sequence"/>
</dbReference>
<evidence type="ECO:0000256" key="6">
    <source>
        <dbReference type="ARBA" id="ARBA00023136"/>
    </source>
</evidence>
<gene>
    <name evidence="11" type="ORF">FSCOSCO3_A018882</name>
</gene>
<keyword evidence="5 8" id="KW-1133">Transmembrane helix</keyword>
<feature type="chain" id="PRO_5043662412" evidence="9">
    <location>
        <begin position="25"/>
        <end position="702"/>
    </location>
</feature>
<feature type="transmembrane region" description="Helical" evidence="8">
    <location>
        <begin position="244"/>
        <end position="268"/>
    </location>
</feature>
<feature type="transmembrane region" description="Helical" evidence="8">
    <location>
        <begin position="214"/>
        <end position="232"/>
    </location>
</feature>
<comment type="caution">
    <text evidence="11">The sequence shown here is derived from an EMBL/GenBank/DDBJ whole genome shotgun (WGS) entry which is preliminary data.</text>
</comment>